<proteinExistence type="predicted"/>
<organism evidence="1 2">
    <name type="scientific">Elysia marginata</name>
    <dbReference type="NCBI Taxonomy" id="1093978"/>
    <lineage>
        <taxon>Eukaryota</taxon>
        <taxon>Metazoa</taxon>
        <taxon>Spiralia</taxon>
        <taxon>Lophotrochozoa</taxon>
        <taxon>Mollusca</taxon>
        <taxon>Gastropoda</taxon>
        <taxon>Heterobranchia</taxon>
        <taxon>Euthyneura</taxon>
        <taxon>Panpulmonata</taxon>
        <taxon>Sacoglossa</taxon>
        <taxon>Placobranchoidea</taxon>
        <taxon>Plakobranchidae</taxon>
        <taxon>Elysia</taxon>
    </lineage>
</organism>
<gene>
    <name evidence="1" type="ORF">ElyMa_005853100</name>
</gene>
<evidence type="ECO:0000313" key="2">
    <source>
        <dbReference type="Proteomes" id="UP000762676"/>
    </source>
</evidence>
<keyword evidence="2" id="KW-1185">Reference proteome</keyword>
<name>A0AAV4FZ84_9GAST</name>
<dbReference type="AlphaFoldDB" id="A0AAV4FZ84"/>
<reference evidence="1 2" key="1">
    <citation type="journal article" date="2021" name="Elife">
        <title>Chloroplast acquisition without the gene transfer in kleptoplastic sea slugs, Plakobranchus ocellatus.</title>
        <authorList>
            <person name="Maeda T."/>
            <person name="Takahashi S."/>
            <person name="Yoshida T."/>
            <person name="Shimamura S."/>
            <person name="Takaki Y."/>
            <person name="Nagai Y."/>
            <person name="Toyoda A."/>
            <person name="Suzuki Y."/>
            <person name="Arimoto A."/>
            <person name="Ishii H."/>
            <person name="Satoh N."/>
            <person name="Nishiyama T."/>
            <person name="Hasebe M."/>
            <person name="Maruyama T."/>
            <person name="Minagawa J."/>
            <person name="Obokata J."/>
            <person name="Shigenobu S."/>
        </authorList>
    </citation>
    <scope>NUCLEOTIDE SEQUENCE [LARGE SCALE GENOMIC DNA]</scope>
</reference>
<evidence type="ECO:0000313" key="1">
    <source>
        <dbReference type="EMBL" id="GFR78569.1"/>
    </source>
</evidence>
<protein>
    <submittedName>
        <fullName evidence="1">Uncharacterized protein</fullName>
    </submittedName>
</protein>
<comment type="caution">
    <text evidence="1">The sequence shown here is derived from an EMBL/GenBank/DDBJ whole genome shotgun (WGS) entry which is preliminary data.</text>
</comment>
<dbReference type="EMBL" id="BMAT01011756">
    <property type="protein sequence ID" value="GFR78569.1"/>
    <property type="molecule type" value="Genomic_DNA"/>
</dbReference>
<sequence>MTALLKTDHVMWPCEGFDGEDSTLRLIMCPRHSYSLCGGLSNRKCIAEKTPRALTPQVLLTKQSTCGQPCKTNCFHRRLHVISGGGWCFF</sequence>
<dbReference type="Proteomes" id="UP000762676">
    <property type="component" value="Unassembled WGS sequence"/>
</dbReference>
<accession>A0AAV4FZ84</accession>